<comment type="caution">
    <text evidence="2">The sequence shown here is derived from an EMBL/GenBank/DDBJ whole genome shotgun (WGS) entry which is preliminary data.</text>
</comment>
<evidence type="ECO:0000313" key="2">
    <source>
        <dbReference type="EMBL" id="MBG9378076.1"/>
    </source>
</evidence>
<reference evidence="2" key="1">
    <citation type="submission" date="2020-11" db="EMBL/GenBank/DDBJ databases">
        <title>Bacterial whole genome sequence for Panacibacter sp. DH6.</title>
        <authorList>
            <person name="Le V."/>
            <person name="Ko S."/>
            <person name="Ahn C.-Y."/>
            <person name="Oh H.-M."/>
        </authorList>
    </citation>
    <scope>NUCLEOTIDE SEQUENCE</scope>
    <source>
        <strain evidence="2">DH6</strain>
    </source>
</reference>
<dbReference type="AlphaFoldDB" id="A0A931GZ79"/>
<dbReference type="EMBL" id="JADWYR010000002">
    <property type="protein sequence ID" value="MBG9378076.1"/>
    <property type="molecule type" value="Genomic_DNA"/>
</dbReference>
<keyword evidence="1" id="KW-0472">Membrane</keyword>
<protein>
    <submittedName>
        <fullName evidence="2">Uncharacterized protein</fullName>
    </submittedName>
</protein>
<feature type="transmembrane region" description="Helical" evidence="1">
    <location>
        <begin position="58"/>
        <end position="77"/>
    </location>
</feature>
<proteinExistence type="predicted"/>
<keyword evidence="1" id="KW-1133">Transmembrane helix</keyword>
<feature type="transmembrane region" description="Helical" evidence="1">
    <location>
        <begin position="30"/>
        <end position="46"/>
    </location>
</feature>
<keyword evidence="1" id="KW-0812">Transmembrane</keyword>
<keyword evidence="3" id="KW-1185">Reference proteome</keyword>
<dbReference type="RefSeq" id="WP_196992134.1">
    <property type="nucleotide sequence ID" value="NZ_JADWYR010000002.1"/>
</dbReference>
<name>A0A931GZ79_9BACT</name>
<accession>A0A931GZ79</accession>
<sequence>MPGTYKKGEQVNIIYKKDDPESFFINKKRVVLFLTFLSSTAAYWPSGVSSNHTGCWRIIFHLLCLTFIILPNFRSIATCLRRRYATQLASPAYLRRWVILLHKEPTVQACDARNA</sequence>
<evidence type="ECO:0000313" key="3">
    <source>
        <dbReference type="Proteomes" id="UP000628448"/>
    </source>
</evidence>
<dbReference type="Proteomes" id="UP000628448">
    <property type="component" value="Unassembled WGS sequence"/>
</dbReference>
<organism evidence="2 3">
    <name type="scientific">Panacibacter microcysteis</name>
    <dbReference type="NCBI Taxonomy" id="2793269"/>
    <lineage>
        <taxon>Bacteria</taxon>
        <taxon>Pseudomonadati</taxon>
        <taxon>Bacteroidota</taxon>
        <taxon>Chitinophagia</taxon>
        <taxon>Chitinophagales</taxon>
        <taxon>Chitinophagaceae</taxon>
        <taxon>Panacibacter</taxon>
    </lineage>
</organism>
<gene>
    <name evidence="2" type="ORF">I5907_17695</name>
</gene>
<evidence type="ECO:0000256" key="1">
    <source>
        <dbReference type="SAM" id="Phobius"/>
    </source>
</evidence>